<feature type="transmembrane region" description="Helical" evidence="6">
    <location>
        <begin position="736"/>
        <end position="758"/>
    </location>
</feature>
<gene>
    <name evidence="8" type="ORF">ECRASSUSDP1_LOCUS25627</name>
</gene>
<comment type="caution">
    <text evidence="8">The sequence shown here is derived from an EMBL/GenBank/DDBJ whole genome shotgun (WGS) entry which is preliminary data.</text>
</comment>
<feature type="domain" description="Polycystin cation channel PKD1/PKD2" evidence="7">
    <location>
        <begin position="541"/>
        <end position="762"/>
    </location>
</feature>
<dbReference type="Proteomes" id="UP001295684">
    <property type="component" value="Unassembled WGS sequence"/>
</dbReference>
<feature type="transmembrane region" description="Helical" evidence="6">
    <location>
        <begin position="878"/>
        <end position="905"/>
    </location>
</feature>
<feature type="transmembrane region" description="Helical" evidence="6">
    <location>
        <begin position="574"/>
        <end position="597"/>
    </location>
</feature>
<keyword evidence="2 6" id="KW-0812">Transmembrane</keyword>
<dbReference type="PANTHER" id="PTHR10877">
    <property type="entry name" value="POLYCYSTIN FAMILY MEMBER"/>
    <property type="match status" value="1"/>
</dbReference>
<organism evidence="8 9">
    <name type="scientific">Euplotes crassus</name>
    <dbReference type="NCBI Taxonomy" id="5936"/>
    <lineage>
        <taxon>Eukaryota</taxon>
        <taxon>Sar</taxon>
        <taxon>Alveolata</taxon>
        <taxon>Ciliophora</taxon>
        <taxon>Intramacronucleata</taxon>
        <taxon>Spirotrichea</taxon>
        <taxon>Hypotrichia</taxon>
        <taxon>Euplotida</taxon>
        <taxon>Euplotidae</taxon>
        <taxon>Moneuplotes</taxon>
    </lineage>
</organism>
<dbReference type="InterPro" id="IPR013122">
    <property type="entry name" value="PKD1_2_channel"/>
</dbReference>
<evidence type="ECO:0000256" key="6">
    <source>
        <dbReference type="SAM" id="Phobius"/>
    </source>
</evidence>
<feature type="transmembrane region" description="Helical" evidence="6">
    <location>
        <begin position="673"/>
        <end position="695"/>
    </location>
</feature>
<feature type="region of interest" description="Disordered" evidence="5">
    <location>
        <begin position="1"/>
        <end position="62"/>
    </location>
</feature>
<evidence type="ECO:0000256" key="4">
    <source>
        <dbReference type="ARBA" id="ARBA00023136"/>
    </source>
</evidence>
<evidence type="ECO:0000313" key="8">
    <source>
        <dbReference type="EMBL" id="CAI2384106.1"/>
    </source>
</evidence>
<evidence type="ECO:0000256" key="5">
    <source>
        <dbReference type="SAM" id="MobiDB-lite"/>
    </source>
</evidence>
<reference evidence="8" key="1">
    <citation type="submission" date="2023-07" db="EMBL/GenBank/DDBJ databases">
        <authorList>
            <consortium name="AG Swart"/>
            <person name="Singh M."/>
            <person name="Singh A."/>
            <person name="Seah K."/>
            <person name="Emmerich C."/>
        </authorList>
    </citation>
    <scope>NUCLEOTIDE SEQUENCE</scope>
    <source>
        <strain evidence="8">DP1</strain>
    </source>
</reference>
<protein>
    <recommendedName>
        <fullName evidence="7">Polycystin cation channel PKD1/PKD2 domain-containing protein</fullName>
    </recommendedName>
</protein>
<feature type="compositionally biased region" description="Basic and acidic residues" evidence="5">
    <location>
        <begin position="24"/>
        <end position="34"/>
    </location>
</feature>
<proteinExistence type="predicted"/>
<evidence type="ECO:0000259" key="7">
    <source>
        <dbReference type="Pfam" id="PF08016"/>
    </source>
</evidence>
<evidence type="ECO:0000313" key="9">
    <source>
        <dbReference type="Proteomes" id="UP001295684"/>
    </source>
</evidence>
<dbReference type="EMBL" id="CAMPGE010026417">
    <property type="protein sequence ID" value="CAI2384106.1"/>
    <property type="molecule type" value="Genomic_DNA"/>
</dbReference>
<feature type="compositionally biased region" description="Polar residues" evidence="5">
    <location>
        <begin position="1126"/>
        <end position="1143"/>
    </location>
</feature>
<feature type="transmembrane region" description="Helical" evidence="6">
    <location>
        <begin position="636"/>
        <end position="653"/>
    </location>
</feature>
<keyword evidence="4 6" id="KW-0472">Membrane</keyword>
<sequence>MSMEESRFSKIQESESSISSEEIEDHKENSRSADYEEVPVSVSVNEKSEEAASTGPKSHDDLAMRINTKKQSMLNIINPSDRVKMTTQKLRDLCQRGQNKALESLIKQDKDHLVLKIEDVAYVYQVDPGLVMMLVEEKVRIERIKTSAFRIITSYTDWEQHEVDLSLSEALTYNDCIEALLEDKKSDEEIMDFIQKVYKEVERDTILSLAIITQRYQLTQIMIEEFGIDFRPFFVKIAIEADSLDIVYLLRNLFPRSYTVNEKEYLQSLLLSFQRSNSFWLAKMNILKTLMNQTNYIKAESFLLYTLRSLEKDDVTQNPMYYAPNVLLFTCNLIEICRILVGKYNFLGAYTEKIESILIKSTASFIEDIEDEFHLRELVFEKDYENRDSLDLLSKYSIVDIMNNKNMEKIALELWTSQYDVKGSLFTTSSALKIVVYDSFNKPRDILKDFFFLNWEYRSMDNFDHHLYQFEVWKTSMMAKFITEGLFLAILTVVFQYYLTEATQAAVDVQTSFSSYDGETDDTAKGERLTVFESQSVVYYDNMQITILLGYLALAFPIRIVLTMAFAKKSIRQFTFLTVTNILDIMIFCVFTIRLYLEYNYFYVDNIKEATSEVQRGKNYYDNVFKHNDFSNFLDYLYSIGSACLWIRIVLLFRLTRFLGPLVKMIQNMIHDILIFMVLFVTQLIIFATVGNLLFSNSTAYSNLYESSQTLFNAALASYAFTDTDDSGKNKYLGHLFLLVSIVLQNILLLNLLIAILSSTYAMLEEKKLVLYINEILKLRPSLEYDRRYSSLVSTFPPWNIIALFFTPVLMFTKNPENVNLVLFHIEYIPIVVLLFGIYVAINLVIIPLAYVKGIFVNLQQSWSTKIENQVLYKITRLIIWIVFGIFILFLNFIVDCIVFFMHLYQRDMSLRKEKQNTLVVSSNLYDHIFDTFESLHLKGVTKVSYKSIIIPLKEKMNVLGHIQNIIFGISPFPDEHFAPEESTDKIKEFVIAKKALNSSGIPAENQLFLYPEIMKSILNEVRISARLQGLCKAWSINISIGERVRAADKYEDPEYYSKKNDSFPHLAKFYFIDLTDLHKAFMAPNEFQNTMNDPEYIFNGVRQIVEEGNQKIFDKLESIERRLNNKNPNHSTNINESSGDMNQSDDFE</sequence>
<dbReference type="AlphaFoldDB" id="A0AAD1Y585"/>
<name>A0AAD1Y585_EUPCR</name>
<evidence type="ECO:0000256" key="2">
    <source>
        <dbReference type="ARBA" id="ARBA00022692"/>
    </source>
</evidence>
<evidence type="ECO:0000256" key="3">
    <source>
        <dbReference type="ARBA" id="ARBA00022989"/>
    </source>
</evidence>
<dbReference type="InterPro" id="IPR051223">
    <property type="entry name" value="Polycystin"/>
</dbReference>
<keyword evidence="3 6" id="KW-1133">Transmembrane helix</keyword>
<evidence type="ECO:0000256" key="1">
    <source>
        <dbReference type="ARBA" id="ARBA00004141"/>
    </source>
</evidence>
<feature type="compositionally biased region" description="Basic and acidic residues" evidence="5">
    <location>
        <begin position="1"/>
        <end position="13"/>
    </location>
</feature>
<dbReference type="PANTHER" id="PTHR10877:SF183">
    <property type="entry name" value="AT14535P-RELATED"/>
    <property type="match status" value="1"/>
</dbReference>
<feature type="transmembrane region" description="Helical" evidence="6">
    <location>
        <begin position="789"/>
        <end position="811"/>
    </location>
</feature>
<keyword evidence="9" id="KW-1185">Reference proteome</keyword>
<feature type="transmembrane region" description="Helical" evidence="6">
    <location>
        <begin position="543"/>
        <end position="562"/>
    </location>
</feature>
<feature type="region of interest" description="Disordered" evidence="5">
    <location>
        <begin position="1124"/>
        <end position="1149"/>
    </location>
</feature>
<dbReference type="GO" id="GO:0016020">
    <property type="term" value="C:membrane"/>
    <property type="evidence" value="ECO:0007669"/>
    <property type="project" value="UniProtKB-SubCell"/>
</dbReference>
<accession>A0AAD1Y585</accession>
<dbReference type="Pfam" id="PF08016">
    <property type="entry name" value="PKD_channel"/>
    <property type="match status" value="1"/>
</dbReference>
<feature type="transmembrane region" description="Helical" evidence="6">
    <location>
        <begin position="831"/>
        <end position="857"/>
    </location>
</feature>
<comment type="subcellular location">
    <subcellularLocation>
        <location evidence="1">Membrane</location>
        <topology evidence="1">Multi-pass membrane protein</topology>
    </subcellularLocation>
</comment>